<feature type="domain" description="ATPase AAA-type core" evidence="1">
    <location>
        <begin position="23"/>
        <end position="98"/>
    </location>
</feature>
<dbReference type="PANTHER" id="PTHR23076:SF97">
    <property type="entry name" value="ATP-DEPENDENT ZINC METALLOPROTEASE YME1L1"/>
    <property type="match status" value="1"/>
</dbReference>
<dbReference type="GO" id="GO:0005886">
    <property type="term" value="C:plasma membrane"/>
    <property type="evidence" value="ECO:0007669"/>
    <property type="project" value="TreeGrafter"/>
</dbReference>
<protein>
    <submittedName>
        <fullName evidence="2">AAA family ATPase</fullName>
    </submittedName>
</protein>
<dbReference type="InterPro" id="IPR003959">
    <property type="entry name" value="ATPase_AAA_core"/>
</dbReference>
<dbReference type="Gene3D" id="3.40.50.300">
    <property type="entry name" value="P-loop containing nucleotide triphosphate hydrolases"/>
    <property type="match status" value="1"/>
</dbReference>
<dbReference type="Proteomes" id="UP000324507">
    <property type="component" value="Chromosome"/>
</dbReference>
<dbReference type="Gene3D" id="1.20.58.760">
    <property type="entry name" value="Peptidase M41"/>
    <property type="match status" value="1"/>
</dbReference>
<dbReference type="InterPro" id="IPR037219">
    <property type="entry name" value="Peptidase_M41-like"/>
</dbReference>
<dbReference type="SUPFAM" id="SSF140990">
    <property type="entry name" value="FtsH protease domain-like"/>
    <property type="match status" value="1"/>
</dbReference>
<gene>
    <name evidence="2" type="ORF">FOB51_14860</name>
</gene>
<dbReference type="PANTHER" id="PTHR23076">
    <property type="entry name" value="METALLOPROTEASE M41 FTSH"/>
    <property type="match status" value="1"/>
</dbReference>
<name>A0A5P2R167_9RHOB</name>
<proteinExistence type="predicted"/>
<dbReference type="AlphaFoldDB" id="A0A5P2R167"/>
<dbReference type="GO" id="GO:0005524">
    <property type="term" value="F:ATP binding"/>
    <property type="evidence" value="ECO:0007669"/>
    <property type="project" value="InterPro"/>
</dbReference>
<dbReference type="GO" id="GO:0004176">
    <property type="term" value="F:ATP-dependent peptidase activity"/>
    <property type="evidence" value="ECO:0007669"/>
    <property type="project" value="InterPro"/>
</dbReference>
<evidence type="ECO:0000313" key="2">
    <source>
        <dbReference type="EMBL" id="QEU10522.1"/>
    </source>
</evidence>
<dbReference type="InterPro" id="IPR027417">
    <property type="entry name" value="P-loop_NTPase"/>
</dbReference>
<dbReference type="GO" id="GO:0016887">
    <property type="term" value="F:ATP hydrolysis activity"/>
    <property type="evidence" value="ECO:0007669"/>
    <property type="project" value="InterPro"/>
</dbReference>
<evidence type="ECO:0000259" key="1">
    <source>
        <dbReference type="Pfam" id="PF00004"/>
    </source>
</evidence>
<dbReference type="EMBL" id="CP044081">
    <property type="protein sequence ID" value="QEU10522.1"/>
    <property type="molecule type" value="Genomic_DNA"/>
</dbReference>
<dbReference type="SUPFAM" id="SSF52540">
    <property type="entry name" value="P-loop containing nucleoside triphosphate hydrolases"/>
    <property type="match status" value="1"/>
</dbReference>
<sequence>MGGGESLLRHRAHPLSALLSGKPGAVQIIDEIDAFRTRTYRDDHGSSYSEKVTAALLEQPDGVAGREGVVAVAACNHPEQVDPAVIRSGRFDQHIRIGFPTTPELAVILRQHLGGDLPNTDLTRLAALVPGKTGADCAAALRMARTAARSARRPLHEDDLRMALLGDQSNFPAALRRRVAVHEVGHFVATVALVLGNPTGIWLSSGQGQFRMTPYPFQPCAPELHALRVKDLAGREAERLILGDVSAGGGGPSDSDLGKVMLGLMREELSLGLGISGPLWLGADPAPETFFSLPEAIQARIRQMLSAAERQAQMILNPNRGLIIEMAERLLERFAMGAEELAEYSKRVVMPALPSGLAGDMAGTDV</sequence>
<dbReference type="GO" id="GO:0004222">
    <property type="term" value="F:metalloendopeptidase activity"/>
    <property type="evidence" value="ECO:0007669"/>
    <property type="project" value="InterPro"/>
</dbReference>
<evidence type="ECO:0000313" key="3">
    <source>
        <dbReference type="Proteomes" id="UP000324507"/>
    </source>
</evidence>
<dbReference type="GO" id="GO:0006508">
    <property type="term" value="P:proteolysis"/>
    <property type="evidence" value="ECO:0007669"/>
    <property type="project" value="InterPro"/>
</dbReference>
<dbReference type="Gene3D" id="1.10.8.60">
    <property type="match status" value="1"/>
</dbReference>
<reference evidence="2 3" key="1">
    <citation type="submission" date="2019-09" db="EMBL/GenBank/DDBJ databases">
        <title>FDA dAtabase for Regulatory Grade micrObial Sequences (FDA-ARGOS): Supporting development and validation of Infectious Disease Dx tests.</title>
        <authorList>
            <person name="Sciortino C."/>
            <person name="Tallon L."/>
            <person name="Sadzewicz L."/>
            <person name="Vavikolanu K."/>
            <person name="Mehta A."/>
            <person name="Aluvathingal J."/>
            <person name="Nadendla S."/>
            <person name="Nandy P."/>
            <person name="Geyer C."/>
            <person name="Yan Y."/>
            <person name="Sichtig H."/>
        </authorList>
    </citation>
    <scope>NUCLEOTIDE SEQUENCE [LARGE SCALE GENOMIC DNA]</scope>
    <source>
        <strain evidence="2 3">FDAARGOS_643</strain>
    </source>
</reference>
<organism evidence="2 3">
    <name type="scientific">Paracoccus yeei</name>
    <dbReference type="NCBI Taxonomy" id="147645"/>
    <lineage>
        <taxon>Bacteria</taxon>
        <taxon>Pseudomonadati</taxon>
        <taxon>Pseudomonadota</taxon>
        <taxon>Alphaproteobacteria</taxon>
        <taxon>Rhodobacterales</taxon>
        <taxon>Paracoccaceae</taxon>
        <taxon>Paracoccus</taxon>
    </lineage>
</organism>
<dbReference type="GO" id="GO:0030163">
    <property type="term" value="P:protein catabolic process"/>
    <property type="evidence" value="ECO:0007669"/>
    <property type="project" value="TreeGrafter"/>
</dbReference>
<dbReference type="Pfam" id="PF00004">
    <property type="entry name" value="AAA"/>
    <property type="match status" value="1"/>
</dbReference>
<accession>A0A5P2R167</accession>